<evidence type="ECO:0000256" key="1">
    <source>
        <dbReference type="SAM" id="MobiDB-lite"/>
    </source>
</evidence>
<dbReference type="OrthoDB" id="2677857at2759"/>
<feature type="region of interest" description="Disordered" evidence="1">
    <location>
        <begin position="49"/>
        <end position="70"/>
    </location>
</feature>
<keyword evidence="3" id="KW-1185">Reference proteome</keyword>
<protein>
    <submittedName>
        <fullName evidence="2">Uncharacterized protein</fullName>
    </submittedName>
</protein>
<dbReference type="AlphaFoldDB" id="A0A166B3Z6"/>
<accession>A0A166B3Z6</accession>
<sequence>MGQPVWTTVEQRQFLEQHKTAWRTASQAGKKATKEFFEPLFKLWFERWPSSSAPYPNGPKGGRRNEVESRQQAIRTWYAKHGLLDENDDSKSAQTKSKKQLKAELHKKQALNATGATGDDTEILNSDVLDPLATPTVTFRPPKLLVSKKLSVPQTFSVCQERFGP</sequence>
<evidence type="ECO:0000313" key="3">
    <source>
        <dbReference type="Proteomes" id="UP000077266"/>
    </source>
</evidence>
<dbReference type="Proteomes" id="UP000077266">
    <property type="component" value="Unassembled WGS sequence"/>
</dbReference>
<gene>
    <name evidence="2" type="ORF">EXIGLDRAFT_764206</name>
</gene>
<name>A0A166B3Z6_EXIGL</name>
<dbReference type="EMBL" id="KV425927">
    <property type="protein sequence ID" value="KZV97699.1"/>
    <property type="molecule type" value="Genomic_DNA"/>
</dbReference>
<proteinExistence type="predicted"/>
<reference evidence="2 3" key="1">
    <citation type="journal article" date="2016" name="Mol. Biol. Evol.">
        <title>Comparative Genomics of Early-Diverging Mushroom-Forming Fungi Provides Insights into the Origins of Lignocellulose Decay Capabilities.</title>
        <authorList>
            <person name="Nagy L.G."/>
            <person name="Riley R."/>
            <person name="Tritt A."/>
            <person name="Adam C."/>
            <person name="Daum C."/>
            <person name="Floudas D."/>
            <person name="Sun H."/>
            <person name="Yadav J.S."/>
            <person name="Pangilinan J."/>
            <person name="Larsson K.H."/>
            <person name="Matsuura K."/>
            <person name="Barry K."/>
            <person name="Labutti K."/>
            <person name="Kuo R."/>
            <person name="Ohm R.A."/>
            <person name="Bhattacharya S.S."/>
            <person name="Shirouzu T."/>
            <person name="Yoshinaga Y."/>
            <person name="Martin F.M."/>
            <person name="Grigoriev I.V."/>
            <person name="Hibbett D.S."/>
        </authorList>
    </citation>
    <scope>NUCLEOTIDE SEQUENCE [LARGE SCALE GENOMIC DNA]</scope>
    <source>
        <strain evidence="2 3">HHB12029</strain>
    </source>
</reference>
<evidence type="ECO:0000313" key="2">
    <source>
        <dbReference type="EMBL" id="KZV97699.1"/>
    </source>
</evidence>
<dbReference type="InParanoid" id="A0A166B3Z6"/>
<feature type="region of interest" description="Disordered" evidence="1">
    <location>
        <begin position="85"/>
        <end position="123"/>
    </location>
</feature>
<organism evidence="2 3">
    <name type="scientific">Exidia glandulosa HHB12029</name>
    <dbReference type="NCBI Taxonomy" id="1314781"/>
    <lineage>
        <taxon>Eukaryota</taxon>
        <taxon>Fungi</taxon>
        <taxon>Dikarya</taxon>
        <taxon>Basidiomycota</taxon>
        <taxon>Agaricomycotina</taxon>
        <taxon>Agaricomycetes</taxon>
        <taxon>Auriculariales</taxon>
        <taxon>Exidiaceae</taxon>
        <taxon>Exidia</taxon>
    </lineage>
</organism>